<sequence length="152" mass="18353">MKINHSPSYYYRLPKLARLVTINMYTVKQRGGKLMKVKLNINSNLNEEKAEFWIKKMTTKIEQITKELNSKQDFLWCYQDRDAFQVKYNDIFLIQVENEKTQIYTQSDKYIFKGRLYQIEKNLPSDFILASRSAIINYRKLRSSKNVRKRQH</sequence>
<protein>
    <submittedName>
        <fullName evidence="2">Response regulator</fullName>
    </submittedName>
</protein>
<dbReference type="GO" id="GO:0003677">
    <property type="term" value="F:DNA binding"/>
    <property type="evidence" value="ECO:0007669"/>
    <property type="project" value="InterPro"/>
</dbReference>
<evidence type="ECO:0000313" key="2">
    <source>
        <dbReference type="EMBL" id="KRN92682.1"/>
    </source>
</evidence>
<name>A0A0R2L0R9_LACAM</name>
<dbReference type="PANTHER" id="PTHR37299">
    <property type="entry name" value="TRANSCRIPTIONAL REGULATOR-RELATED"/>
    <property type="match status" value="1"/>
</dbReference>
<dbReference type="Proteomes" id="UP000051529">
    <property type="component" value="Unassembled WGS sequence"/>
</dbReference>
<dbReference type="EMBL" id="JQBQ01000005">
    <property type="protein sequence ID" value="KRN92682.1"/>
    <property type="molecule type" value="Genomic_DNA"/>
</dbReference>
<accession>A0A0R2L0R9</accession>
<dbReference type="PATRIC" id="fig|695563.3.peg.1457"/>
<dbReference type="PROSITE" id="PS50930">
    <property type="entry name" value="HTH_LYTTR"/>
    <property type="match status" value="1"/>
</dbReference>
<comment type="caution">
    <text evidence="2">The sequence shown here is derived from an EMBL/GenBank/DDBJ whole genome shotgun (WGS) entry which is preliminary data.</text>
</comment>
<reference evidence="2 3" key="1">
    <citation type="journal article" date="2015" name="Genome Announc.">
        <title>Expanding the biotechnology potential of lactobacilli through comparative genomics of 213 strains and associated genera.</title>
        <authorList>
            <person name="Sun Z."/>
            <person name="Harris H.M."/>
            <person name="McCann A."/>
            <person name="Guo C."/>
            <person name="Argimon S."/>
            <person name="Zhang W."/>
            <person name="Yang X."/>
            <person name="Jeffery I.B."/>
            <person name="Cooney J.C."/>
            <person name="Kagawa T.F."/>
            <person name="Liu W."/>
            <person name="Song Y."/>
            <person name="Salvetti E."/>
            <person name="Wrobel A."/>
            <person name="Rasinkangas P."/>
            <person name="Parkhill J."/>
            <person name="Rea M.C."/>
            <person name="O'Sullivan O."/>
            <person name="Ritari J."/>
            <person name="Douillard F.P."/>
            <person name="Paul Ross R."/>
            <person name="Yang R."/>
            <person name="Briner A.E."/>
            <person name="Felis G.E."/>
            <person name="de Vos W.M."/>
            <person name="Barrangou R."/>
            <person name="Klaenhammer T.R."/>
            <person name="Caufield P.W."/>
            <person name="Cui Y."/>
            <person name="Zhang H."/>
            <person name="O'Toole P.W."/>
        </authorList>
    </citation>
    <scope>NUCLEOTIDE SEQUENCE [LARGE SCALE GENOMIC DNA]</scope>
    <source>
        <strain evidence="2 3">DSM 16698</strain>
    </source>
</reference>
<dbReference type="AlphaFoldDB" id="A0A0R2L0R9"/>
<dbReference type="Pfam" id="PF04397">
    <property type="entry name" value="LytTR"/>
    <property type="match status" value="1"/>
</dbReference>
<gene>
    <name evidence="2" type="ORF">IV44_GL001393</name>
</gene>
<dbReference type="InterPro" id="IPR046947">
    <property type="entry name" value="LytR-like"/>
</dbReference>
<dbReference type="Gene3D" id="2.40.50.1020">
    <property type="entry name" value="LytTr DNA-binding domain"/>
    <property type="match status" value="1"/>
</dbReference>
<organism evidence="2 3">
    <name type="scientific">Lactobacillus amylovorus subsp. animalium DSM 16698</name>
    <dbReference type="NCBI Taxonomy" id="695563"/>
    <lineage>
        <taxon>Bacteria</taxon>
        <taxon>Bacillati</taxon>
        <taxon>Bacillota</taxon>
        <taxon>Bacilli</taxon>
        <taxon>Lactobacillales</taxon>
        <taxon>Lactobacillaceae</taxon>
        <taxon>Lactobacillus</taxon>
        <taxon>Lactobacillus amylovorus subsp. animalium</taxon>
    </lineage>
</organism>
<dbReference type="GO" id="GO:0000156">
    <property type="term" value="F:phosphorelay response regulator activity"/>
    <property type="evidence" value="ECO:0007669"/>
    <property type="project" value="InterPro"/>
</dbReference>
<dbReference type="SMART" id="SM00850">
    <property type="entry name" value="LytTR"/>
    <property type="match status" value="1"/>
</dbReference>
<evidence type="ECO:0000259" key="1">
    <source>
        <dbReference type="PROSITE" id="PS50930"/>
    </source>
</evidence>
<dbReference type="PANTHER" id="PTHR37299:SF4">
    <property type="entry name" value="TRANSCRIPTIONAL REGULATOR"/>
    <property type="match status" value="1"/>
</dbReference>
<evidence type="ECO:0000313" key="3">
    <source>
        <dbReference type="Proteomes" id="UP000051529"/>
    </source>
</evidence>
<proteinExistence type="predicted"/>
<dbReference type="InterPro" id="IPR007492">
    <property type="entry name" value="LytTR_DNA-bd_dom"/>
</dbReference>
<feature type="domain" description="HTH LytTR-type" evidence="1">
    <location>
        <begin position="75"/>
        <end position="152"/>
    </location>
</feature>